<dbReference type="RefSeq" id="WP_206573493.1">
    <property type="nucleotide sequence ID" value="NZ_JAFKCV010000004.1"/>
</dbReference>
<comment type="caution">
    <text evidence="6">The sequence shown here is derived from an EMBL/GenBank/DDBJ whole genome shotgun (WGS) entry which is preliminary data.</text>
</comment>
<dbReference type="InterPro" id="IPR044665">
    <property type="entry name" value="E_coli_cyclophilin_A-like"/>
</dbReference>
<accession>A0A939DMM8</accession>
<evidence type="ECO:0000259" key="5">
    <source>
        <dbReference type="PROSITE" id="PS50072"/>
    </source>
</evidence>
<dbReference type="PROSITE" id="PS50072">
    <property type="entry name" value="CSA_PPIASE_2"/>
    <property type="match status" value="1"/>
</dbReference>
<proteinExistence type="predicted"/>
<protein>
    <recommendedName>
        <fullName evidence="1">peptidylprolyl isomerase</fullName>
        <ecNumber evidence="1">5.2.1.8</ecNumber>
    </recommendedName>
</protein>
<sequence length="286" mass="32131">MNKGLLLLLFFSFPLLAEQWRDPNPDDLVYIQLPKGQIVIELAPFMAPHHVRQFKALVREGFYDGLDFYRVIEGFVAQAGDVEETRPSKYKGMLKAEFSRNIAPDSAYTLVQSPEFIAPQTGYLQGFAAGRDPQAGLEWLLHCPGTVAMARNNEADSGSTDFYIVIGQAPRHLDRNMSVFGRVIYGMEYVQALPRGNPEVEMGVIKDAGQRGKIEKAWVASDMPADQRLILQVQEQDSEAVQKRLASARTMDSPFYHFRGNGKLDICYYPLKSRLRPSDQPPAGTE</sequence>
<evidence type="ECO:0000256" key="4">
    <source>
        <dbReference type="SAM" id="SignalP"/>
    </source>
</evidence>
<feature type="chain" id="PRO_5037258442" description="peptidylprolyl isomerase" evidence="4">
    <location>
        <begin position="18"/>
        <end position="286"/>
    </location>
</feature>
<dbReference type="SUPFAM" id="SSF50891">
    <property type="entry name" value="Cyclophilin-like"/>
    <property type="match status" value="1"/>
</dbReference>
<dbReference type="EMBL" id="JAFKCV010000004">
    <property type="protein sequence ID" value="MBN7825384.1"/>
    <property type="molecule type" value="Genomic_DNA"/>
</dbReference>
<dbReference type="InterPro" id="IPR029000">
    <property type="entry name" value="Cyclophilin-like_dom_sf"/>
</dbReference>
<dbReference type="GO" id="GO:0003755">
    <property type="term" value="F:peptidyl-prolyl cis-trans isomerase activity"/>
    <property type="evidence" value="ECO:0007669"/>
    <property type="project" value="UniProtKB-KW"/>
</dbReference>
<evidence type="ECO:0000313" key="7">
    <source>
        <dbReference type="Proteomes" id="UP000664654"/>
    </source>
</evidence>
<dbReference type="AlphaFoldDB" id="A0A939DMM8"/>
<keyword evidence="2" id="KW-0697">Rotamase</keyword>
<dbReference type="Proteomes" id="UP000664654">
    <property type="component" value="Unassembled WGS sequence"/>
</dbReference>
<keyword evidence="7" id="KW-1185">Reference proteome</keyword>
<organism evidence="6 7">
    <name type="scientific">Bowmanella dokdonensis</name>
    <dbReference type="NCBI Taxonomy" id="751969"/>
    <lineage>
        <taxon>Bacteria</taxon>
        <taxon>Pseudomonadati</taxon>
        <taxon>Pseudomonadota</taxon>
        <taxon>Gammaproteobacteria</taxon>
        <taxon>Alteromonadales</taxon>
        <taxon>Alteromonadaceae</taxon>
        <taxon>Bowmanella</taxon>
    </lineage>
</organism>
<reference evidence="6" key="1">
    <citation type="submission" date="2021-03" db="EMBL/GenBank/DDBJ databases">
        <title>novel species isolated from a fishpond in China.</title>
        <authorList>
            <person name="Lu H."/>
            <person name="Cai Z."/>
        </authorList>
    </citation>
    <scope>NUCLEOTIDE SEQUENCE</scope>
    <source>
        <strain evidence="6">JCM 30855</strain>
    </source>
</reference>
<keyword evidence="3 6" id="KW-0413">Isomerase</keyword>
<feature type="domain" description="PPIase cyclophilin-type" evidence="5">
    <location>
        <begin position="27"/>
        <end position="235"/>
    </location>
</feature>
<dbReference type="Gene3D" id="2.40.100.10">
    <property type="entry name" value="Cyclophilin-like"/>
    <property type="match status" value="1"/>
</dbReference>
<dbReference type="Pfam" id="PF00160">
    <property type="entry name" value="Pro_isomerase"/>
    <property type="match status" value="1"/>
</dbReference>
<evidence type="ECO:0000313" key="6">
    <source>
        <dbReference type="EMBL" id="MBN7825384.1"/>
    </source>
</evidence>
<feature type="signal peptide" evidence="4">
    <location>
        <begin position="1"/>
        <end position="17"/>
    </location>
</feature>
<evidence type="ECO:0000256" key="2">
    <source>
        <dbReference type="ARBA" id="ARBA00023110"/>
    </source>
</evidence>
<dbReference type="CDD" id="cd00317">
    <property type="entry name" value="cyclophilin"/>
    <property type="match status" value="1"/>
</dbReference>
<gene>
    <name evidence="6" type="ORF">J0A66_09145</name>
</gene>
<name>A0A939DMM8_9ALTE</name>
<dbReference type="PANTHER" id="PTHR43246">
    <property type="entry name" value="PEPTIDYL-PROLYL CIS-TRANS ISOMERASE CYP38, CHLOROPLASTIC"/>
    <property type="match status" value="1"/>
</dbReference>
<keyword evidence="4" id="KW-0732">Signal</keyword>
<dbReference type="EC" id="5.2.1.8" evidence="1"/>
<evidence type="ECO:0000256" key="1">
    <source>
        <dbReference type="ARBA" id="ARBA00013194"/>
    </source>
</evidence>
<evidence type="ECO:0000256" key="3">
    <source>
        <dbReference type="ARBA" id="ARBA00023235"/>
    </source>
</evidence>
<dbReference type="InterPro" id="IPR002130">
    <property type="entry name" value="Cyclophilin-type_PPIase_dom"/>
</dbReference>